<accession>A0A0F5PQX5</accession>
<dbReference type="Proteomes" id="UP000182258">
    <property type="component" value="Unassembled WGS sequence"/>
</dbReference>
<keyword evidence="3" id="KW-1185">Reference proteome</keyword>
<dbReference type="Proteomes" id="UP000033519">
    <property type="component" value="Unassembled WGS sequence"/>
</dbReference>
<gene>
    <name evidence="2" type="ORF">SAMN04488059_11694</name>
    <name evidence="1" type="ORF">WH91_22040</name>
</gene>
<dbReference type="RefSeq" id="WP_046173140.1">
    <property type="nucleotide sequence ID" value="NZ_FOMB01000016.1"/>
</dbReference>
<evidence type="ECO:0000313" key="2">
    <source>
        <dbReference type="EMBL" id="SFC98466.1"/>
    </source>
</evidence>
<evidence type="ECO:0000313" key="4">
    <source>
        <dbReference type="Proteomes" id="UP000182258"/>
    </source>
</evidence>
<dbReference type="EMBL" id="LAPV01000238">
    <property type="protein sequence ID" value="KKC31015.1"/>
    <property type="molecule type" value="Genomic_DNA"/>
</dbReference>
<evidence type="ECO:0000313" key="1">
    <source>
        <dbReference type="EMBL" id="KKC31015.1"/>
    </source>
</evidence>
<organism evidence="2 4">
    <name type="scientific">Devosia psychrophila</name>
    <dbReference type="NCBI Taxonomy" id="728005"/>
    <lineage>
        <taxon>Bacteria</taxon>
        <taxon>Pseudomonadati</taxon>
        <taxon>Pseudomonadota</taxon>
        <taxon>Alphaproteobacteria</taxon>
        <taxon>Hyphomicrobiales</taxon>
        <taxon>Devosiaceae</taxon>
        <taxon>Devosia</taxon>
    </lineage>
</organism>
<dbReference type="EMBL" id="FOMB01000016">
    <property type="protein sequence ID" value="SFC98466.1"/>
    <property type="molecule type" value="Genomic_DNA"/>
</dbReference>
<dbReference type="OrthoDB" id="7174015at2"/>
<sequence length="124" mass="13718">MVETLYSSYFGALVIDDFDPYLSDGLTNLMNGKVGVSEFQVLGFDPIVGDANWEPRNFKAELVEQDGDEARVHVSFISHTVPISVTLTLTLEPLHGWQIDHIAGVAGDKKWCTNDILALKPLDQ</sequence>
<name>A0A0F5PQX5_9HYPH</name>
<evidence type="ECO:0000313" key="3">
    <source>
        <dbReference type="Proteomes" id="UP000033519"/>
    </source>
</evidence>
<reference evidence="2 4" key="2">
    <citation type="submission" date="2016-10" db="EMBL/GenBank/DDBJ databases">
        <authorList>
            <person name="de Groot N.N."/>
        </authorList>
    </citation>
    <scope>NUCLEOTIDE SEQUENCE [LARGE SCALE GENOMIC DNA]</scope>
    <source>
        <strain evidence="2 4">CGMCC 1.10210</strain>
    </source>
</reference>
<reference evidence="1 3" key="1">
    <citation type="submission" date="2015-03" db="EMBL/GenBank/DDBJ databases">
        <authorList>
            <person name="Lepp D."/>
            <person name="Hassan Y.I."/>
            <person name="Li X.-Z."/>
            <person name="Zhou T."/>
        </authorList>
    </citation>
    <scope>NUCLEOTIDE SEQUENCE [LARGE SCALE GENOMIC DNA]</scope>
    <source>
        <strain evidence="1 3">Cr7-05</strain>
    </source>
</reference>
<evidence type="ECO:0008006" key="5">
    <source>
        <dbReference type="Google" id="ProtNLM"/>
    </source>
</evidence>
<dbReference type="PATRIC" id="fig|728005.3.peg.2883"/>
<protein>
    <recommendedName>
        <fullName evidence="5">DUF3828 domain-containing protein</fullName>
    </recommendedName>
</protein>
<proteinExistence type="predicted"/>
<dbReference type="AlphaFoldDB" id="A0A0F5PQX5"/>